<sequence length="102" mass="11320">MDLTEMTVDDADWIHLTANKSIAMTLVNTVMNILMSYETTSFFSQTARLSASQIGLCCVKLGACVRLVHTTTSVFPSAPMRRKINSEGTEFRSLDLGLTYIH</sequence>
<dbReference type="InParanoid" id="A0A067QTK7"/>
<reference evidence="1 2" key="1">
    <citation type="journal article" date="2014" name="Nat. Commun.">
        <title>Molecular traces of alternative social organization in a termite genome.</title>
        <authorList>
            <person name="Terrapon N."/>
            <person name="Li C."/>
            <person name="Robertson H.M."/>
            <person name="Ji L."/>
            <person name="Meng X."/>
            <person name="Booth W."/>
            <person name="Chen Z."/>
            <person name="Childers C.P."/>
            <person name="Glastad K.M."/>
            <person name="Gokhale K."/>
            <person name="Gowin J."/>
            <person name="Gronenberg W."/>
            <person name="Hermansen R.A."/>
            <person name="Hu H."/>
            <person name="Hunt B.G."/>
            <person name="Huylmans A.K."/>
            <person name="Khalil S.M."/>
            <person name="Mitchell R.D."/>
            <person name="Munoz-Torres M.C."/>
            <person name="Mustard J.A."/>
            <person name="Pan H."/>
            <person name="Reese J.T."/>
            <person name="Scharf M.E."/>
            <person name="Sun F."/>
            <person name="Vogel H."/>
            <person name="Xiao J."/>
            <person name="Yang W."/>
            <person name="Yang Z."/>
            <person name="Yang Z."/>
            <person name="Zhou J."/>
            <person name="Zhu J."/>
            <person name="Brent C.S."/>
            <person name="Elsik C.G."/>
            <person name="Goodisman M.A."/>
            <person name="Liberles D.A."/>
            <person name="Roe R.M."/>
            <person name="Vargo E.L."/>
            <person name="Vilcinskas A."/>
            <person name="Wang J."/>
            <person name="Bornberg-Bauer E."/>
            <person name="Korb J."/>
            <person name="Zhang G."/>
            <person name="Liebig J."/>
        </authorList>
    </citation>
    <scope>NUCLEOTIDE SEQUENCE [LARGE SCALE GENOMIC DNA]</scope>
    <source>
        <tissue evidence="1">Whole organism</tissue>
    </source>
</reference>
<gene>
    <name evidence="1" type="ORF">L798_13534</name>
</gene>
<evidence type="ECO:0000313" key="1">
    <source>
        <dbReference type="EMBL" id="KDR12208.1"/>
    </source>
</evidence>
<proteinExistence type="predicted"/>
<name>A0A067QTK7_ZOONE</name>
<accession>A0A067QTK7</accession>
<protein>
    <submittedName>
        <fullName evidence="1">Uncharacterized protein</fullName>
    </submittedName>
</protein>
<dbReference type="AlphaFoldDB" id="A0A067QTK7"/>
<dbReference type="EMBL" id="KK853037">
    <property type="protein sequence ID" value="KDR12208.1"/>
    <property type="molecule type" value="Genomic_DNA"/>
</dbReference>
<organism evidence="1 2">
    <name type="scientific">Zootermopsis nevadensis</name>
    <name type="common">Dampwood termite</name>
    <dbReference type="NCBI Taxonomy" id="136037"/>
    <lineage>
        <taxon>Eukaryota</taxon>
        <taxon>Metazoa</taxon>
        <taxon>Ecdysozoa</taxon>
        <taxon>Arthropoda</taxon>
        <taxon>Hexapoda</taxon>
        <taxon>Insecta</taxon>
        <taxon>Pterygota</taxon>
        <taxon>Neoptera</taxon>
        <taxon>Polyneoptera</taxon>
        <taxon>Dictyoptera</taxon>
        <taxon>Blattodea</taxon>
        <taxon>Blattoidea</taxon>
        <taxon>Termitoidae</taxon>
        <taxon>Termopsidae</taxon>
        <taxon>Zootermopsis</taxon>
    </lineage>
</organism>
<evidence type="ECO:0000313" key="2">
    <source>
        <dbReference type="Proteomes" id="UP000027135"/>
    </source>
</evidence>
<dbReference type="Proteomes" id="UP000027135">
    <property type="component" value="Unassembled WGS sequence"/>
</dbReference>
<keyword evidence="2" id="KW-1185">Reference proteome</keyword>